<dbReference type="Gene3D" id="1.10.260.40">
    <property type="entry name" value="lambda repressor-like DNA-binding domains"/>
    <property type="match status" value="1"/>
</dbReference>
<dbReference type="CDD" id="cd00093">
    <property type="entry name" value="HTH_XRE"/>
    <property type="match status" value="1"/>
</dbReference>
<dbReference type="InterPro" id="IPR010982">
    <property type="entry name" value="Lambda_DNA-bd_dom_sf"/>
</dbReference>
<name>A0A9D1JDM7_9FIRM</name>
<proteinExistence type="predicted"/>
<dbReference type="SMART" id="SM00530">
    <property type="entry name" value="HTH_XRE"/>
    <property type="match status" value="1"/>
</dbReference>
<dbReference type="Pfam" id="PF01381">
    <property type="entry name" value="HTH_3"/>
    <property type="match status" value="1"/>
</dbReference>
<dbReference type="GO" id="GO:0003677">
    <property type="term" value="F:DNA binding"/>
    <property type="evidence" value="ECO:0007669"/>
    <property type="project" value="UniProtKB-KW"/>
</dbReference>
<feature type="transmembrane region" description="Helical" evidence="2">
    <location>
        <begin position="224"/>
        <end position="245"/>
    </location>
</feature>
<feature type="transmembrane region" description="Helical" evidence="2">
    <location>
        <begin position="101"/>
        <end position="124"/>
    </location>
</feature>
<dbReference type="SUPFAM" id="SSF47413">
    <property type="entry name" value="lambda repressor-like DNA-binding domains"/>
    <property type="match status" value="1"/>
</dbReference>
<evidence type="ECO:0000259" key="3">
    <source>
        <dbReference type="PROSITE" id="PS50943"/>
    </source>
</evidence>
<gene>
    <name evidence="4" type="ORF">IAC96_10410</name>
</gene>
<feature type="transmembrane region" description="Helical" evidence="2">
    <location>
        <begin position="273"/>
        <end position="291"/>
    </location>
</feature>
<dbReference type="PANTHER" id="PTHR46558:SF13">
    <property type="entry name" value="HTH-TYPE TRANSCRIPTIONAL REGULATOR IMMR"/>
    <property type="match status" value="1"/>
</dbReference>
<evidence type="ECO:0000256" key="2">
    <source>
        <dbReference type="SAM" id="Phobius"/>
    </source>
</evidence>
<evidence type="ECO:0000313" key="4">
    <source>
        <dbReference type="EMBL" id="HIR89353.1"/>
    </source>
</evidence>
<keyword evidence="2" id="KW-1133">Transmembrane helix</keyword>
<evidence type="ECO:0000256" key="1">
    <source>
        <dbReference type="ARBA" id="ARBA00023125"/>
    </source>
</evidence>
<dbReference type="PANTHER" id="PTHR46558">
    <property type="entry name" value="TRACRIPTIONAL REGULATORY PROTEIN-RELATED-RELATED"/>
    <property type="match status" value="1"/>
</dbReference>
<dbReference type="PROSITE" id="PS50943">
    <property type="entry name" value="HTH_CROC1"/>
    <property type="match status" value="1"/>
</dbReference>
<comment type="caution">
    <text evidence="4">The sequence shown here is derived from an EMBL/GenBank/DDBJ whole genome shotgun (WGS) entry which is preliminary data.</text>
</comment>
<protein>
    <submittedName>
        <fullName evidence="4">Helix-turn-helix transcriptional regulator</fullName>
    </submittedName>
</protein>
<sequence length="328" mass="36834">MILSEKLIMLRKKNGWSQEELAMKMDISRQSVSKWESGSSLPDLDKIIKLSQIFDVSTDFLLKDSLEYEDNDPEHEKYENKIRMVSLEEANRFMDLTTKMAWKFALAATACVFSPVVLILLGGMSEYYGGFSEDTAGGIGVIVLLLIVGGAVASFILNGMQLEKYEYLEKEVFSLQYGVEGIVRKKKEEFESTHRICVAVGVTLCIISAIPLLIAAAFQASELILVYCVDLLLIIVSAAVYLFVWSGMISGSYQKLLQEGDYTEEKKEREKKISPVAGVYWCIITAIYLWFSLSTMDWEKTWIIWPVAGVLFGAICGIINMIHGKSSK</sequence>
<feature type="domain" description="HTH cro/C1-type" evidence="3">
    <location>
        <begin position="7"/>
        <end position="61"/>
    </location>
</feature>
<keyword evidence="1" id="KW-0238">DNA-binding</keyword>
<reference evidence="4" key="2">
    <citation type="journal article" date="2021" name="PeerJ">
        <title>Extensive microbial diversity within the chicken gut microbiome revealed by metagenomics and culture.</title>
        <authorList>
            <person name="Gilroy R."/>
            <person name="Ravi A."/>
            <person name="Getino M."/>
            <person name="Pursley I."/>
            <person name="Horton D.L."/>
            <person name="Alikhan N.F."/>
            <person name="Baker D."/>
            <person name="Gharbi K."/>
            <person name="Hall N."/>
            <person name="Watson M."/>
            <person name="Adriaenssens E.M."/>
            <person name="Foster-Nyarko E."/>
            <person name="Jarju S."/>
            <person name="Secka A."/>
            <person name="Antonio M."/>
            <person name="Oren A."/>
            <person name="Chaudhuri R.R."/>
            <person name="La Ragione R."/>
            <person name="Hildebrand F."/>
            <person name="Pallen M.J."/>
        </authorList>
    </citation>
    <scope>NUCLEOTIDE SEQUENCE</scope>
    <source>
        <strain evidence="4">ChiW13-3771</strain>
    </source>
</reference>
<dbReference type="Proteomes" id="UP000824201">
    <property type="component" value="Unassembled WGS sequence"/>
</dbReference>
<evidence type="ECO:0000313" key="5">
    <source>
        <dbReference type="Proteomes" id="UP000824201"/>
    </source>
</evidence>
<keyword evidence="2" id="KW-0472">Membrane</keyword>
<dbReference type="AlphaFoldDB" id="A0A9D1JDM7"/>
<feature type="transmembrane region" description="Helical" evidence="2">
    <location>
        <begin position="303"/>
        <end position="322"/>
    </location>
</feature>
<keyword evidence="2" id="KW-0812">Transmembrane</keyword>
<feature type="transmembrane region" description="Helical" evidence="2">
    <location>
        <begin position="196"/>
        <end position="218"/>
    </location>
</feature>
<organism evidence="4 5">
    <name type="scientific">Candidatus Fimimorpha faecalis</name>
    <dbReference type="NCBI Taxonomy" id="2840824"/>
    <lineage>
        <taxon>Bacteria</taxon>
        <taxon>Bacillati</taxon>
        <taxon>Bacillota</taxon>
        <taxon>Clostridia</taxon>
        <taxon>Eubacteriales</taxon>
        <taxon>Candidatus Fimimorpha</taxon>
    </lineage>
</organism>
<accession>A0A9D1JDM7</accession>
<dbReference type="InterPro" id="IPR001387">
    <property type="entry name" value="Cro/C1-type_HTH"/>
</dbReference>
<feature type="transmembrane region" description="Helical" evidence="2">
    <location>
        <begin position="136"/>
        <end position="157"/>
    </location>
</feature>
<reference evidence="4" key="1">
    <citation type="submission" date="2020-10" db="EMBL/GenBank/DDBJ databases">
        <authorList>
            <person name="Gilroy R."/>
        </authorList>
    </citation>
    <scope>NUCLEOTIDE SEQUENCE</scope>
    <source>
        <strain evidence="4">ChiW13-3771</strain>
    </source>
</reference>
<dbReference type="EMBL" id="DVHN01000134">
    <property type="protein sequence ID" value="HIR89353.1"/>
    <property type="molecule type" value="Genomic_DNA"/>
</dbReference>